<evidence type="ECO:0000259" key="1">
    <source>
        <dbReference type="Pfam" id="PF00535"/>
    </source>
</evidence>
<dbReference type="CDD" id="cd04196">
    <property type="entry name" value="GT_2_like_d"/>
    <property type="match status" value="1"/>
</dbReference>
<dbReference type="RefSeq" id="WP_150037031.1">
    <property type="nucleotide sequence ID" value="NZ_VWVM01000001.1"/>
</dbReference>
<protein>
    <submittedName>
        <fullName evidence="2">Glycosyltransferase family 2 protein</fullName>
    </submittedName>
</protein>
<dbReference type="InterPro" id="IPR050834">
    <property type="entry name" value="Glycosyltransf_2"/>
</dbReference>
<dbReference type="AlphaFoldDB" id="A0AB34CPZ4"/>
<sequence length="310" mass="35089">MLITGQKGHVAVLMGTYNGAAFIEKQLQSVKDQDWKNWSLWISDDGSEDDTRSITERVFSGAENSCTLLAGPQKGFSENFKSLIGNPAIEADFYAFADQDDMWRPAKLLRAVEYLQSLPEEVPALYCTRTRLIDEHDQVLGLSPLNAKRPGFPNALLQNIASGNTMVFNAAARQLFLKILDLPVIAHDWALYLIVSACGGNVFFDPEPSVLYRQHNANVIGNGMNLTQRVSNFVDAHQGRNRHWNDVNFRFLTQLKAEMTPENRVIFEAFRHIRDNTLPARLKLFKASGVYHQNRLGQMTNFSYALFNKF</sequence>
<dbReference type="Gene3D" id="3.90.550.10">
    <property type="entry name" value="Spore Coat Polysaccharide Biosynthesis Protein SpsA, Chain A"/>
    <property type="match status" value="1"/>
</dbReference>
<name>A0AB34CPZ4_9GAMM</name>
<dbReference type="PANTHER" id="PTHR43685">
    <property type="entry name" value="GLYCOSYLTRANSFERASE"/>
    <property type="match status" value="1"/>
</dbReference>
<feature type="domain" description="Glycosyltransferase 2-like" evidence="1">
    <location>
        <begin position="12"/>
        <end position="122"/>
    </location>
</feature>
<gene>
    <name evidence="2" type="ORF">F3I20_00250</name>
</gene>
<organism evidence="2 3">
    <name type="scientific">Candidatus Pantoea gossypiicola</name>
    <dbReference type="NCBI Taxonomy" id="2608008"/>
    <lineage>
        <taxon>Bacteria</taxon>
        <taxon>Pseudomonadati</taxon>
        <taxon>Pseudomonadota</taxon>
        <taxon>Gammaproteobacteria</taxon>
        <taxon>Enterobacterales</taxon>
        <taxon>Erwiniaceae</taxon>
        <taxon>Pantoea</taxon>
    </lineage>
</organism>
<dbReference type="InterPro" id="IPR029044">
    <property type="entry name" value="Nucleotide-diphossugar_trans"/>
</dbReference>
<proteinExistence type="predicted"/>
<dbReference type="InterPro" id="IPR001173">
    <property type="entry name" value="Glyco_trans_2-like"/>
</dbReference>
<dbReference type="Proteomes" id="UP000324255">
    <property type="component" value="Unassembled WGS sequence"/>
</dbReference>
<accession>A0AB34CPZ4</accession>
<evidence type="ECO:0000313" key="2">
    <source>
        <dbReference type="EMBL" id="KAA6128770.1"/>
    </source>
</evidence>
<dbReference type="Pfam" id="PF00535">
    <property type="entry name" value="Glycos_transf_2"/>
    <property type="match status" value="1"/>
</dbReference>
<reference evidence="2 3" key="1">
    <citation type="submission" date="2019-09" db="EMBL/GenBank/DDBJ databases">
        <title>Genomic diversity of phyloplane-associated Pantoea species in Pakistan cotton crop.</title>
        <authorList>
            <person name="Tufail M.R."/>
            <person name="Cook D.R."/>
        </authorList>
    </citation>
    <scope>NUCLEOTIDE SEQUENCE [LARGE SCALE GENOMIC DNA]</scope>
    <source>
        <strain evidence="2 3">B_8</strain>
    </source>
</reference>
<comment type="caution">
    <text evidence="2">The sequence shown here is derived from an EMBL/GenBank/DDBJ whole genome shotgun (WGS) entry which is preliminary data.</text>
</comment>
<dbReference type="EMBL" id="VWVM01000001">
    <property type="protein sequence ID" value="KAA6128770.1"/>
    <property type="molecule type" value="Genomic_DNA"/>
</dbReference>
<dbReference type="PANTHER" id="PTHR43685:SF2">
    <property type="entry name" value="GLYCOSYLTRANSFERASE 2-LIKE DOMAIN-CONTAINING PROTEIN"/>
    <property type="match status" value="1"/>
</dbReference>
<dbReference type="SUPFAM" id="SSF53448">
    <property type="entry name" value="Nucleotide-diphospho-sugar transferases"/>
    <property type="match status" value="1"/>
</dbReference>
<evidence type="ECO:0000313" key="3">
    <source>
        <dbReference type="Proteomes" id="UP000324255"/>
    </source>
</evidence>
<keyword evidence="3" id="KW-1185">Reference proteome</keyword>